<comment type="caution">
    <text evidence="2">The sequence shown here is derived from an EMBL/GenBank/DDBJ whole genome shotgun (WGS) entry which is preliminary data.</text>
</comment>
<dbReference type="Proteomes" id="UP001240447">
    <property type="component" value="Unassembled WGS sequence"/>
</dbReference>
<evidence type="ECO:0000259" key="1">
    <source>
        <dbReference type="Pfam" id="PF20698"/>
    </source>
</evidence>
<gene>
    <name evidence="2" type="ORF">J2S59_003131</name>
</gene>
<sequence length="1217" mass="133313">MEPVTTAMVLVYLADLGAGVAADEVTAQLKHLLANRSRRRRIAKATANVAAKEGIHVKPAVLREWLRRSDVQQQLVLGTHESVETAITRLAWALEGTDQERAEHAVRLVEITCQQYLLVQSPQEATAVSAVQTQALVSAEHQTTREATAEGFAEVINRLDAPAVFEENLTRLHPWRAESARQLAESWSSIHEVVDLIARSRDRRALLATWAVTTPIVLADAPGGVWCWMGELARDYGCDCAAQFITRGIERGVPDPDYWWARAALATDPEDEGFERSRRDLLQHAHNPHPLGRAQLAFLDSDWNQVDEALAAWEPATRGDASIKAILASESFRARGELDFAIGLLEEASLAEPDASGLKVHLAELLLSRGYRGHTVSRTKDFAQAQALAIQARDARRLWGGDSVKAALVAIKASAVASDLNRTWQLTQTEPGGNATSGEATDPRIRREAAVLAAMTGRTDEADQLAASLADSYTTELVAGYHALNNDDLGAAEIHWLQAWDVAPDDFSRLQVARSLAPLGLRLPDLDDLAADHPDLVAETRAIHDVMATGTGQRLTKLRAHAPEYEQIAVLLAQELSAQGDLLEAGEVLDQAATRWDLPLLRKMAADRFFHGGEYKRAVHAAQQARTMAGASWPGEVECLGIEFNALEALGREDEALAVVRQMTNLAPESEDARWALVNSLGRRGNLDAAFAALRHKGVPIRPRNREEARNWIILLTACDRSPYYLSRALDELDRWSDDEETAGVFLTNITFGLTKREGTPDPTELGRLHTSTDDYVDKFPESPVFRRFTISEDDPLGDLAAVLKKRHTDPALQELQAKVASAELPVGLAAEVHGVSYAEASLKRAAGFVYSNVPGANGLTHGELLALLRKGPAVLDTTAAVSILALGGTLREQLVGQFTRLESTGMAFRDARASQRSLSLKSTMSMHWDAEQDRLRLTELTVEEADTLAERADQLVALLTTTRRQDWQLRRFTELTMEGAWVNLVDYAVSNSLPFWCDDIVLRGLARQEGCTTFGTIDLIQALEATGDLDASAARTAQATLLVEFHALLEFDHDLFVEAAQLDDWRARGVAAALTLPETWSTPVEVMKFVHQAAGENAQAAHDELRGWVAAAATGLAKIGADANGASQNLSALLGSFLARPWMTPRLLPVVVEAVRQALRQRPDVDDPLHGMLVMMYRLAAQEFNESAGSHVLLHWAEHLEQTDKHDATMIAARRG</sequence>
<dbReference type="Gene3D" id="1.25.40.10">
    <property type="entry name" value="Tetratricopeptide repeat domain"/>
    <property type="match status" value="1"/>
</dbReference>
<evidence type="ECO:0000313" key="3">
    <source>
        <dbReference type="Proteomes" id="UP001240447"/>
    </source>
</evidence>
<organism evidence="2 3">
    <name type="scientific">Nocardioides massiliensis</name>
    <dbReference type="NCBI Taxonomy" id="1325935"/>
    <lineage>
        <taxon>Bacteria</taxon>
        <taxon>Bacillati</taxon>
        <taxon>Actinomycetota</taxon>
        <taxon>Actinomycetes</taxon>
        <taxon>Propionibacteriales</taxon>
        <taxon>Nocardioidaceae</taxon>
        <taxon>Nocardioides</taxon>
    </lineage>
</organism>
<dbReference type="EMBL" id="JAUSQM010000001">
    <property type="protein sequence ID" value="MDP9823322.1"/>
    <property type="molecule type" value="Genomic_DNA"/>
</dbReference>
<dbReference type="InterPro" id="IPR048987">
    <property type="entry name" value="PIN-TPR-GreABC"/>
</dbReference>
<evidence type="ECO:0000313" key="2">
    <source>
        <dbReference type="EMBL" id="MDP9823322.1"/>
    </source>
</evidence>
<reference evidence="2 3" key="1">
    <citation type="submission" date="2023-07" db="EMBL/GenBank/DDBJ databases">
        <title>Sequencing the genomes of 1000 actinobacteria strains.</title>
        <authorList>
            <person name="Klenk H.-P."/>
        </authorList>
    </citation>
    <scope>NUCLEOTIDE SEQUENCE [LARGE SCALE GENOMIC DNA]</scope>
    <source>
        <strain evidence="2 3">GD13</strain>
    </source>
</reference>
<dbReference type="RefSeq" id="WP_068117134.1">
    <property type="nucleotide sequence ID" value="NZ_JAUSQM010000001.1"/>
</dbReference>
<protein>
    <submittedName>
        <fullName evidence="2">Tetratricopeptide (TPR) repeat protein</fullName>
    </submittedName>
</protein>
<dbReference type="SUPFAM" id="SSF48452">
    <property type="entry name" value="TPR-like"/>
    <property type="match status" value="1"/>
</dbReference>
<proteinExistence type="predicted"/>
<accession>A0ABT9NSS0</accession>
<feature type="domain" description="PIN" evidence="1">
    <location>
        <begin position="875"/>
        <end position="1008"/>
    </location>
</feature>
<dbReference type="InterPro" id="IPR011990">
    <property type="entry name" value="TPR-like_helical_dom_sf"/>
</dbReference>
<dbReference type="Pfam" id="PF20698">
    <property type="entry name" value="PIN-TPR-GreABC"/>
    <property type="match status" value="1"/>
</dbReference>
<name>A0ABT9NSS0_9ACTN</name>
<keyword evidence="3" id="KW-1185">Reference proteome</keyword>